<dbReference type="AlphaFoldDB" id="A0A078A591"/>
<dbReference type="OMA" id="NEYWIVE"/>
<feature type="domain" description="Peptidase C1A papain C-terminal" evidence="5">
    <location>
        <begin position="132"/>
        <end position="352"/>
    </location>
</feature>
<evidence type="ECO:0000259" key="5">
    <source>
        <dbReference type="SMART" id="SM00645"/>
    </source>
</evidence>
<dbReference type="SUPFAM" id="SSF54001">
    <property type="entry name" value="Cysteine proteinases"/>
    <property type="match status" value="1"/>
</dbReference>
<reference evidence="6 7" key="1">
    <citation type="submission" date="2014-06" db="EMBL/GenBank/DDBJ databases">
        <authorList>
            <person name="Swart Estienne"/>
        </authorList>
    </citation>
    <scope>NUCLEOTIDE SEQUENCE [LARGE SCALE GENOMIC DNA]</scope>
    <source>
        <strain evidence="6 7">130c</strain>
    </source>
</reference>
<dbReference type="Gene3D" id="3.90.70.10">
    <property type="entry name" value="Cysteine proteinases"/>
    <property type="match status" value="1"/>
</dbReference>
<gene>
    <name evidence="6" type="primary">Contig5014.g5365</name>
    <name evidence="6" type="ORF">STYLEM_5712</name>
</gene>
<feature type="transmembrane region" description="Helical" evidence="4">
    <location>
        <begin position="41"/>
        <end position="61"/>
    </location>
</feature>
<dbReference type="EMBL" id="CCKQ01005510">
    <property type="protein sequence ID" value="CDW76750.1"/>
    <property type="molecule type" value="Genomic_DNA"/>
</dbReference>
<proteinExistence type="inferred from homology"/>
<dbReference type="PANTHER" id="PTHR12411">
    <property type="entry name" value="CYSTEINE PROTEASE FAMILY C1-RELATED"/>
    <property type="match status" value="1"/>
</dbReference>
<dbReference type="InterPro" id="IPR013128">
    <property type="entry name" value="Peptidase_C1A"/>
</dbReference>
<feature type="region of interest" description="Disordered" evidence="3">
    <location>
        <begin position="369"/>
        <end position="398"/>
    </location>
</feature>
<evidence type="ECO:0000256" key="2">
    <source>
        <dbReference type="ARBA" id="ARBA00023145"/>
    </source>
</evidence>
<organism evidence="6 7">
    <name type="scientific">Stylonychia lemnae</name>
    <name type="common">Ciliate</name>
    <dbReference type="NCBI Taxonomy" id="5949"/>
    <lineage>
        <taxon>Eukaryota</taxon>
        <taxon>Sar</taxon>
        <taxon>Alveolata</taxon>
        <taxon>Ciliophora</taxon>
        <taxon>Intramacronucleata</taxon>
        <taxon>Spirotrichea</taxon>
        <taxon>Stichotrichia</taxon>
        <taxon>Sporadotrichida</taxon>
        <taxon>Oxytrichidae</taxon>
        <taxon>Stylonychinae</taxon>
        <taxon>Stylonychia</taxon>
    </lineage>
</organism>
<keyword evidence="7" id="KW-1185">Reference proteome</keyword>
<keyword evidence="4" id="KW-0472">Membrane</keyword>
<sequence>MKANSGRARQGKPASGADNAEKARQAMLKRSKKSDNSMQQYYIVIGAFVAICVASVLYVLLNPKKSFASMQVIDESQILVHNGQPNSNFQQGTNSFFTNWTLSNAKSLFQNSLSDTQNIPPCKTKEDDEQIIPEKYDWREVYPDCVQPVFNQGNCSSSYIVASLGVAADRICQSSKKPIRLSAQELIDCDKSNYQCDGGYVTRVYNWGKRKGFIPEQCLPYNGTVGECEDDHLESNECRANNIFYRVVDYCLAQDDRGIKKEILKNGPVAAQMVVYTDFLTYKDGIYHRTDDSFKFNGQHVVKIVGWDRQGDGNEYWIVENSWGSDWGEDGFVRVLATDKSTGLDFYAIGVAVYPYTMAEYYAAQEQQQLQQEAQQQPQGIEETLVDLDVPAEEEPQQ</sequence>
<evidence type="ECO:0000256" key="3">
    <source>
        <dbReference type="SAM" id="MobiDB-lite"/>
    </source>
</evidence>
<dbReference type="InterPro" id="IPR038765">
    <property type="entry name" value="Papain-like_cys_pep_sf"/>
</dbReference>
<dbReference type="InParanoid" id="A0A078A591"/>
<dbReference type="GO" id="GO:0006508">
    <property type="term" value="P:proteolysis"/>
    <property type="evidence" value="ECO:0007669"/>
    <property type="project" value="InterPro"/>
</dbReference>
<dbReference type="GO" id="GO:0008234">
    <property type="term" value="F:cysteine-type peptidase activity"/>
    <property type="evidence" value="ECO:0007669"/>
    <property type="project" value="InterPro"/>
</dbReference>
<comment type="similarity">
    <text evidence="1">Belongs to the peptidase C1 family.</text>
</comment>
<evidence type="ECO:0000256" key="4">
    <source>
        <dbReference type="SAM" id="Phobius"/>
    </source>
</evidence>
<keyword evidence="4" id="KW-0812">Transmembrane</keyword>
<dbReference type="OrthoDB" id="311597at2759"/>
<evidence type="ECO:0000313" key="7">
    <source>
        <dbReference type="Proteomes" id="UP000039865"/>
    </source>
</evidence>
<dbReference type="SMART" id="SM00645">
    <property type="entry name" value="Pept_C1"/>
    <property type="match status" value="1"/>
</dbReference>
<accession>A0A078A591</accession>
<keyword evidence="2" id="KW-0865">Zymogen</keyword>
<feature type="region of interest" description="Disordered" evidence="3">
    <location>
        <begin position="1"/>
        <end position="32"/>
    </location>
</feature>
<feature type="compositionally biased region" description="Acidic residues" evidence="3">
    <location>
        <begin position="384"/>
        <end position="398"/>
    </location>
</feature>
<dbReference type="Proteomes" id="UP000039865">
    <property type="component" value="Unassembled WGS sequence"/>
</dbReference>
<evidence type="ECO:0000256" key="1">
    <source>
        <dbReference type="ARBA" id="ARBA00008455"/>
    </source>
</evidence>
<dbReference type="InterPro" id="IPR000668">
    <property type="entry name" value="Peptidase_C1A_C"/>
</dbReference>
<dbReference type="Pfam" id="PF00112">
    <property type="entry name" value="Peptidase_C1"/>
    <property type="match status" value="1"/>
</dbReference>
<feature type="compositionally biased region" description="Low complexity" evidence="3">
    <location>
        <begin position="369"/>
        <end position="379"/>
    </location>
</feature>
<keyword evidence="4" id="KW-1133">Transmembrane helix</keyword>
<evidence type="ECO:0000313" key="6">
    <source>
        <dbReference type="EMBL" id="CDW76750.1"/>
    </source>
</evidence>
<name>A0A078A591_STYLE</name>
<protein>
    <submittedName>
        <fullName evidence="6">Cathepsin b</fullName>
    </submittedName>
</protein>